<organism evidence="1 2">
    <name type="scientific">Rhizobium giardinii</name>
    <dbReference type="NCBI Taxonomy" id="56731"/>
    <lineage>
        <taxon>Bacteria</taxon>
        <taxon>Pseudomonadati</taxon>
        <taxon>Pseudomonadota</taxon>
        <taxon>Alphaproteobacteria</taxon>
        <taxon>Hyphomicrobiales</taxon>
        <taxon>Rhizobiaceae</taxon>
        <taxon>Rhizobium/Agrobacterium group</taxon>
        <taxon>Rhizobium</taxon>
    </lineage>
</organism>
<dbReference type="Proteomes" id="UP000585507">
    <property type="component" value="Unassembled WGS sequence"/>
</dbReference>
<proteinExistence type="predicted"/>
<keyword evidence="2" id="KW-1185">Reference proteome</keyword>
<evidence type="ECO:0000313" key="2">
    <source>
        <dbReference type="Proteomes" id="UP000585507"/>
    </source>
</evidence>
<gene>
    <name evidence="1" type="ORF">GGD55_003518</name>
</gene>
<comment type="caution">
    <text evidence="1">The sequence shown here is derived from an EMBL/GenBank/DDBJ whole genome shotgun (WGS) entry which is preliminary data.</text>
</comment>
<name>A0A7W8X9N2_9HYPH</name>
<accession>A0A7W8X9N2</accession>
<dbReference type="AlphaFoldDB" id="A0A7W8X9N2"/>
<reference evidence="1 2" key="1">
    <citation type="submission" date="2020-08" db="EMBL/GenBank/DDBJ databases">
        <title>Genomic Encyclopedia of Type Strains, Phase IV (KMG-V): Genome sequencing to study the core and pangenomes of soil and plant-associated prokaryotes.</title>
        <authorList>
            <person name="Whitman W."/>
        </authorList>
    </citation>
    <scope>NUCLEOTIDE SEQUENCE [LARGE SCALE GENOMIC DNA]</scope>
    <source>
        <strain evidence="1 2">SEMIA 4084</strain>
    </source>
</reference>
<protein>
    <submittedName>
        <fullName evidence="1">Uncharacterized protein</fullName>
    </submittedName>
</protein>
<sequence length="73" mass="8020">MWTGCGRAGKRIRKLSLHAVLWRMDYPCKAQAKPLPDGTNAQFCCAVIGVGGLISWMDADKRASLSIAVCHRM</sequence>
<evidence type="ECO:0000313" key="1">
    <source>
        <dbReference type="EMBL" id="MBB5536807.1"/>
    </source>
</evidence>
<dbReference type="EMBL" id="JACHBK010000007">
    <property type="protein sequence ID" value="MBB5536807.1"/>
    <property type="molecule type" value="Genomic_DNA"/>
</dbReference>